<dbReference type="OMA" id="EQRAEYM"/>
<keyword evidence="2 7" id="KW-0812">Transmembrane</keyword>
<evidence type="ECO:0000313" key="9">
    <source>
        <dbReference type="Proteomes" id="UP000243459"/>
    </source>
</evidence>
<keyword evidence="9" id="KW-1185">Reference proteome</keyword>
<dbReference type="GO" id="GO:0005789">
    <property type="term" value="C:endoplasmic reticulum membrane"/>
    <property type="evidence" value="ECO:0007669"/>
    <property type="project" value="UniProtKB-SubCell"/>
</dbReference>
<dbReference type="GO" id="GO:0006629">
    <property type="term" value="P:lipid metabolic process"/>
    <property type="evidence" value="ECO:0007669"/>
    <property type="project" value="UniProtKB-KW"/>
</dbReference>
<feature type="transmembrane region" description="Helical" evidence="7">
    <location>
        <begin position="123"/>
        <end position="147"/>
    </location>
</feature>
<evidence type="ECO:0000313" key="8">
    <source>
        <dbReference type="EMBL" id="ONK56415.1"/>
    </source>
</evidence>
<accession>A0A5P1E4P6</accession>
<dbReference type="Proteomes" id="UP000243459">
    <property type="component" value="Chromosome 10"/>
</dbReference>
<sequence>MEETSNNSTLTLDSSVVVEDNESRAPDHRFSYQTLVLFAADLVIRVLFFQISLLICPFTYIIWLFRCSSFLILNPFGTLRHVRDGVMEKLLWISNSLMERISSKLYEKLKRQHKLVKRMSRGIFWSFYVFLVLLSLLVMAFVAGSLIMHGVVEVPVMIEKDFSFDYTKSSPDALVKLGKWDTVPFGLDAGGKLYVSPNHMLKLKVSLTLPESDYNWKLGIFQVKAEFLSREGQLIINLSHPCMLRFKSSLIRYLETIIRSGSLLTGCSLESQTLCLEMIGFIEGAEPTASVRIILEQRAEYMGGAGIPEIYSASMRLESELPFFRRVIWNWRWTIFMWVSMGFFMLELLIILVCYWPILVLRASSKNIFCKVYVSKRT</sequence>
<dbReference type="OrthoDB" id="3990054at2759"/>
<feature type="transmembrane region" description="Helical" evidence="7">
    <location>
        <begin position="42"/>
        <end position="65"/>
    </location>
</feature>
<evidence type="ECO:0000256" key="7">
    <source>
        <dbReference type="SAM" id="Phobius"/>
    </source>
</evidence>
<evidence type="ECO:0000256" key="6">
    <source>
        <dbReference type="ARBA" id="ARBA00023136"/>
    </source>
</evidence>
<name>A0A5P1E4P6_ASPOF</name>
<gene>
    <name evidence="8" type="ORF">A4U43_C10F8380</name>
</gene>
<evidence type="ECO:0000256" key="2">
    <source>
        <dbReference type="ARBA" id="ARBA00022692"/>
    </source>
</evidence>
<dbReference type="GO" id="GO:0140042">
    <property type="term" value="P:lipid droplet formation"/>
    <property type="evidence" value="ECO:0007669"/>
    <property type="project" value="UniProtKB-ARBA"/>
</dbReference>
<dbReference type="Pfam" id="PF06775">
    <property type="entry name" value="Seipin"/>
    <property type="match status" value="1"/>
</dbReference>
<evidence type="ECO:0008006" key="10">
    <source>
        <dbReference type="Google" id="ProtNLM"/>
    </source>
</evidence>
<keyword evidence="5" id="KW-0443">Lipid metabolism</keyword>
<organism evidence="8 9">
    <name type="scientific">Asparagus officinalis</name>
    <name type="common">Garden asparagus</name>
    <dbReference type="NCBI Taxonomy" id="4686"/>
    <lineage>
        <taxon>Eukaryota</taxon>
        <taxon>Viridiplantae</taxon>
        <taxon>Streptophyta</taxon>
        <taxon>Embryophyta</taxon>
        <taxon>Tracheophyta</taxon>
        <taxon>Spermatophyta</taxon>
        <taxon>Magnoliopsida</taxon>
        <taxon>Liliopsida</taxon>
        <taxon>Asparagales</taxon>
        <taxon>Asparagaceae</taxon>
        <taxon>Asparagoideae</taxon>
        <taxon>Asparagus</taxon>
    </lineage>
</organism>
<dbReference type="CDD" id="cd23995">
    <property type="entry name" value="Seipin_BSCL2_like"/>
    <property type="match status" value="1"/>
</dbReference>
<comment type="subcellular location">
    <subcellularLocation>
        <location evidence="1">Endoplasmic reticulum membrane</location>
        <topology evidence="1">Multi-pass membrane protein</topology>
    </subcellularLocation>
</comment>
<feature type="transmembrane region" description="Helical" evidence="7">
    <location>
        <begin position="335"/>
        <end position="361"/>
    </location>
</feature>
<keyword evidence="3" id="KW-0256">Endoplasmic reticulum</keyword>
<keyword evidence="6 7" id="KW-0472">Membrane</keyword>
<evidence type="ECO:0000256" key="5">
    <source>
        <dbReference type="ARBA" id="ARBA00023098"/>
    </source>
</evidence>
<proteinExistence type="predicted"/>
<evidence type="ECO:0000256" key="4">
    <source>
        <dbReference type="ARBA" id="ARBA00022989"/>
    </source>
</evidence>
<dbReference type="Gramene" id="ONK56415">
    <property type="protein sequence ID" value="ONK56415"/>
    <property type="gene ID" value="A4U43_C10F8380"/>
</dbReference>
<evidence type="ECO:0000256" key="1">
    <source>
        <dbReference type="ARBA" id="ARBA00004477"/>
    </source>
</evidence>
<dbReference type="EMBL" id="CM007390">
    <property type="protein sequence ID" value="ONK56415.1"/>
    <property type="molecule type" value="Genomic_DNA"/>
</dbReference>
<dbReference type="PANTHER" id="PTHR21212:SF0">
    <property type="entry name" value="SEIPIN"/>
    <property type="match status" value="1"/>
</dbReference>
<protein>
    <recommendedName>
        <fullName evidence="10">Seipin</fullName>
    </recommendedName>
</protein>
<evidence type="ECO:0000256" key="3">
    <source>
        <dbReference type="ARBA" id="ARBA00022824"/>
    </source>
</evidence>
<dbReference type="AlphaFoldDB" id="A0A5P1E4P6"/>
<reference evidence="9" key="1">
    <citation type="journal article" date="2017" name="Nat. Commun.">
        <title>The asparagus genome sheds light on the origin and evolution of a young Y chromosome.</title>
        <authorList>
            <person name="Harkess A."/>
            <person name="Zhou J."/>
            <person name="Xu C."/>
            <person name="Bowers J.E."/>
            <person name="Van der Hulst R."/>
            <person name="Ayyampalayam S."/>
            <person name="Mercati F."/>
            <person name="Riccardi P."/>
            <person name="McKain M.R."/>
            <person name="Kakrana A."/>
            <person name="Tang H."/>
            <person name="Ray J."/>
            <person name="Groenendijk J."/>
            <person name="Arikit S."/>
            <person name="Mathioni S.M."/>
            <person name="Nakano M."/>
            <person name="Shan H."/>
            <person name="Telgmann-Rauber A."/>
            <person name="Kanno A."/>
            <person name="Yue Z."/>
            <person name="Chen H."/>
            <person name="Li W."/>
            <person name="Chen Y."/>
            <person name="Xu X."/>
            <person name="Zhang Y."/>
            <person name="Luo S."/>
            <person name="Chen H."/>
            <person name="Gao J."/>
            <person name="Mao Z."/>
            <person name="Pires J.C."/>
            <person name="Luo M."/>
            <person name="Kudrna D."/>
            <person name="Wing R.A."/>
            <person name="Meyers B.C."/>
            <person name="Yi K."/>
            <person name="Kong H."/>
            <person name="Lavrijsen P."/>
            <person name="Sunseri F."/>
            <person name="Falavigna A."/>
            <person name="Ye Y."/>
            <person name="Leebens-Mack J.H."/>
            <person name="Chen G."/>
        </authorList>
    </citation>
    <scope>NUCLEOTIDE SEQUENCE [LARGE SCALE GENOMIC DNA]</scope>
    <source>
        <strain evidence="9">cv. DH0086</strain>
    </source>
</reference>
<dbReference type="PANTHER" id="PTHR21212">
    <property type="entry name" value="BERNARDINELLI-SEIP CONGENITAL LIPODYSTROPHY 2 HOMOLOG BSCL2 PROTEIN"/>
    <property type="match status" value="1"/>
</dbReference>
<keyword evidence="4 7" id="KW-1133">Transmembrane helix</keyword>
<dbReference type="InterPro" id="IPR009617">
    <property type="entry name" value="Seipin"/>
</dbReference>